<dbReference type="eggNOG" id="ENOG5033SGC">
    <property type="taxonomic scope" value="Bacteria"/>
</dbReference>
<accession>A9G4N6</accession>
<dbReference type="KEGG" id="scl:sce8750"/>
<dbReference type="STRING" id="448385.sce8750"/>
<keyword evidence="2" id="KW-1185">Reference proteome</keyword>
<dbReference type="RefSeq" id="WP_012241361.1">
    <property type="nucleotide sequence ID" value="NC_010162.1"/>
</dbReference>
<dbReference type="OrthoDB" id="6954833at2"/>
<evidence type="ECO:0000313" key="2">
    <source>
        <dbReference type="Proteomes" id="UP000002139"/>
    </source>
</evidence>
<evidence type="ECO:0000313" key="1">
    <source>
        <dbReference type="EMBL" id="CAN98922.1"/>
    </source>
</evidence>
<reference evidence="1 2" key="1">
    <citation type="journal article" date="2007" name="Nat. Biotechnol.">
        <title>Complete genome sequence of the myxobacterium Sorangium cellulosum.</title>
        <authorList>
            <person name="Schneiker S."/>
            <person name="Perlova O."/>
            <person name="Kaiser O."/>
            <person name="Gerth K."/>
            <person name="Alici A."/>
            <person name="Altmeyer M.O."/>
            <person name="Bartels D."/>
            <person name="Bekel T."/>
            <person name="Beyer S."/>
            <person name="Bode E."/>
            <person name="Bode H.B."/>
            <person name="Bolten C.J."/>
            <person name="Choudhuri J.V."/>
            <person name="Doss S."/>
            <person name="Elnakady Y.A."/>
            <person name="Frank B."/>
            <person name="Gaigalat L."/>
            <person name="Goesmann A."/>
            <person name="Groeger C."/>
            <person name="Gross F."/>
            <person name="Jelsbak L."/>
            <person name="Jelsbak L."/>
            <person name="Kalinowski J."/>
            <person name="Kegler C."/>
            <person name="Knauber T."/>
            <person name="Konietzny S."/>
            <person name="Kopp M."/>
            <person name="Krause L."/>
            <person name="Krug D."/>
            <person name="Linke B."/>
            <person name="Mahmud T."/>
            <person name="Martinez-Arias R."/>
            <person name="McHardy A.C."/>
            <person name="Merai M."/>
            <person name="Meyer F."/>
            <person name="Mormann S."/>
            <person name="Munoz-Dorado J."/>
            <person name="Perez J."/>
            <person name="Pradella S."/>
            <person name="Rachid S."/>
            <person name="Raddatz G."/>
            <person name="Rosenau F."/>
            <person name="Rueckert C."/>
            <person name="Sasse F."/>
            <person name="Scharfe M."/>
            <person name="Schuster S.C."/>
            <person name="Suen G."/>
            <person name="Treuner-Lange A."/>
            <person name="Velicer G.J."/>
            <person name="Vorholter F.-J."/>
            <person name="Weissman K.J."/>
            <person name="Welch R.D."/>
            <person name="Wenzel S.C."/>
            <person name="Whitworth D.E."/>
            <person name="Wilhelm S."/>
            <person name="Wittmann C."/>
            <person name="Bloecker H."/>
            <person name="Puehler A."/>
            <person name="Mueller R."/>
        </authorList>
    </citation>
    <scope>NUCLEOTIDE SEQUENCE [LARGE SCALE GENOMIC DNA]</scope>
    <source>
        <strain evidence="2">So ce56</strain>
    </source>
</reference>
<dbReference type="Proteomes" id="UP000002139">
    <property type="component" value="Chromosome"/>
</dbReference>
<protein>
    <submittedName>
        <fullName evidence="1">Uncharacterized protein</fullName>
    </submittedName>
</protein>
<sequence length="232" mass="25967">MGRVAAAMGRVTWGVGNVIDLETRRGLFVLAQMSRSPYLVFFRHFRRDRDWQGTRLAPADVLFCAGVTRQLLRSSAIGRVKGVEPLNVDLPTAWIHPNATSRRVTVWEGTPHERSFITIGRGGALVRKDVNHHAGGPFKHPSGVFDEILEPSIADIETIERHELTSLAVFPLLQERLFLCHGAGKSVDPEKHLLFDLPMPLAFEPYIELITASTEAERRALQRRYGAAMPRA</sequence>
<organism evidence="1 2">
    <name type="scientific">Sorangium cellulosum (strain So ce56)</name>
    <name type="common">Polyangium cellulosum (strain So ce56)</name>
    <dbReference type="NCBI Taxonomy" id="448385"/>
    <lineage>
        <taxon>Bacteria</taxon>
        <taxon>Pseudomonadati</taxon>
        <taxon>Myxococcota</taxon>
        <taxon>Polyangia</taxon>
        <taxon>Polyangiales</taxon>
        <taxon>Polyangiaceae</taxon>
        <taxon>Sorangium</taxon>
    </lineage>
</organism>
<name>A9G4N6_SORC5</name>
<gene>
    <name evidence="1" type="ordered locus">sce8750</name>
</gene>
<dbReference type="EMBL" id="AM746676">
    <property type="protein sequence ID" value="CAN98922.1"/>
    <property type="molecule type" value="Genomic_DNA"/>
</dbReference>
<dbReference type="AlphaFoldDB" id="A9G4N6"/>
<dbReference type="HOGENOM" id="CLU_1199206_0_0_7"/>
<proteinExistence type="predicted"/>